<evidence type="ECO:0000313" key="1">
    <source>
        <dbReference type="EMBL" id="KPV54860.1"/>
    </source>
</evidence>
<evidence type="ECO:0000313" key="2">
    <source>
        <dbReference type="Proteomes" id="UP000050509"/>
    </source>
</evidence>
<reference evidence="1 2" key="1">
    <citation type="submission" date="2015-09" db="EMBL/GenBank/DDBJ databases">
        <title>Draft genome sequence of Kouleothrix aurantiaca JCM 19913.</title>
        <authorList>
            <person name="Hemp J."/>
        </authorList>
    </citation>
    <scope>NUCLEOTIDE SEQUENCE [LARGE SCALE GENOMIC DNA]</scope>
    <source>
        <strain evidence="1 2">COM-B</strain>
    </source>
</reference>
<dbReference type="EMBL" id="LJCR01000011">
    <property type="protein sequence ID" value="KPV54860.1"/>
    <property type="molecule type" value="Genomic_DNA"/>
</dbReference>
<comment type="caution">
    <text evidence="1">The sequence shown here is derived from an EMBL/GenBank/DDBJ whole genome shotgun (WGS) entry which is preliminary data.</text>
</comment>
<organism evidence="1 2">
    <name type="scientific">Kouleothrix aurantiaca</name>
    <dbReference type="NCBI Taxonomy" id="186479"/>
    <lineage>
        <taxon>Bacteria</taxon>
        <taxon>Bacillati</taxon>
        <taxon>Chloroflexota</taxon>
        <taxon>Chloroflexia</taxon>
        <taxon>Chloroflexales</taxon>
        <taxon>Roseiflexineae</taxon>
        <taxon>Roseiflexaceae</taxon>
        <taxon>Kouleothrix</taxon>
    </lineage>
</organism>
<sequence length="152" mass="16535">MPLVSPVIDPLEAMLALARADTGLASVTSNQIARKHKFKAGAQSQSSWKTPSKALVIRYDVGGQQDIYVSNQCVRLAAECYGEDESQAGLVYTGLIALFRVDDRRVVTTRNGQALIYWVVPDGTPLSSRNEDIKQDFIGVPLKICVAEQPVG</sequence>
<name>A0A0P9HIV0_9CHLR</name>
<protein>
    <submittedName>
        <fullName evidence="1">Uncharacterized protein</fullName>
    </submittedName>
</protein>
<dbReference type="Proteomes" id="UP000050509">
    <property type="component" value="Unassembled WGS sequence"/>
</dbReference>
<gene>
    <name evidence="1" type="ORF">SE17_01215</name>
</gene>
<accession>A0A0P9HIV0</accession>
<proteinExistence type="predicted"/>
<dbReference type="AlphaFoldDB" id="A0A0P9HIV0"/>
<keyword evidence="2" id="KW-1185">Reference proteome</keyword>